<dbReference type="InterPro" id="IPR044662">
    <property type="entry name" value="HS1/DABB1-like"/>
</dbReference>
<evidence type="ECO:0000313" key="3">
    <source>
        <dbReference type="EMBL" id="MCW9705313.1"/>
    </source>
</evidence>
<dbReference type="SMART" id="SM00886">
    <property type="entry name" value="Dabb"/>
    <property type="match status" value="1"/>
</dbReference>
<name>A0ABT3PHQ7_9BACT</name>
<dbReference type="PROSITE" id="PS51502">
    <property type="entry name" value="S_R_A_B_BARREL"/>
    <property type="match status" value="1"/>
</dbReference>
<gene>
    <name evidence="3" type="ORF">J6I44_00540</name>
</gene>
<reference evidence="3 4" key="1">
    <citation type="submission" date="2021-03" db="EMBL/GenBank/DDBJ databases">
        <title>Aliifodinibius sp. nov., a new bacterium isolated from saline soil.</title>
        <authorList>
            <person name="Galisteo C."/>
            <person name="De La Haba R."/>
            <person name="Sanchez-Porro C."/>
            <person name="Ventosa A."/>
        </authorList>
    </citation>
    <scope>NUCLEOTIDE SEQUENCE [LARGE SCALE GENOMIC DNA]</scope>
    <source>
        <strain evidence="3 4">1BSP15-2V2</strain>
    </source>
</reference>
<dbReference type="Proteomes" id="UP001207918">
    <property type="component" value="Unassembled WGS sequence"/>
</dbReference>
<keyword evidence="4" id="KW-1185">Reference proteome</keyword>
<evidence type="ECO:0000259" key="2">
    <source>
        <dbReference type="PROSITE" id="PS51502"/>
    </source>
</evidence>
<accession>A0ABT3PHQ7</accession>
<dbReference type="Gene3D" id="3.30.70.100">
    <property type="match status" value="1"/>
</dbReference>
<dbReference type="PANTHER" id="PTHR33178:SF10">
    <property type="entry name" value="STRESS-RESPONSE A_B BARREL DOMAIN-CONTAINING PROTEIN"/>
    <property type="match status" value="1"/>
</dbReference>
<dbReference type="Pfam" id="PF07876">
    <property type="entry name" value="Dabb"/>
    <property type="match status" value="1"/>
</dbReference>
<dbReference type="PANTHER" id="PTHR33178">
    <property type="match status" value="1"/>
</dbReference>
<evidence type="ECO:0000256" key="1">
    <source>
        <dbReference type="ARBA" id="ARBA00011738"/>
    </source>
</evidence>
<proteinExistence type="predicted"/>
<feature type="domain" description="Stress-response A/B barrel" evidence="2">
    <location>
        <begin position="45"/>
        <end position="139"/>
    </location>
</feature>
<dbReference type="EMBL" id="JAGGJA010000001">
    <property type="protein sequence ID" value="MCW9705313.1"/>
    <property type="molecule type" value="Genomic_DNA"/>
</dbReference>
<dbReference type="SUPFAM" id="SSF54909">
    <property type="entry name" value="Dimeric alpha+beta barrel"/>
    <property type="match status" value="1"/>
</dbReference>
<evidence type="ECO:0000313" key="4">
    <source>
        <dbReference type="Proteomes" id="UP001207918"/>
    </source>
</evidence>
<dbReference type="InterPro" id="IPR011008">
    <property type="entry name" value="Dimeric_a/b-barrel"/>
</dbReference>
<sequence>MKYSLLFLVVLVSVTCIQPIPVMGQASMLKAQEVSDQTSMDDKELRHVVLIKFKEDATEQEITKVEEAFSALQDKIPVIDDYEWGTNNSPEGLSKGFTHCFFVTFETEEDRETYLPHPDHKAFVKVLEPHMEDVLVIDYWASEE</sequence>
<protein>
    <submittedName>
        <fullName evidence="3">Dabb family protein</fullName>
    </submittedName>
</protein>
<comment type="caution">
    <text evidence="3">The sequence shown here is derived from an EMBL/GenBank/DDBJ whole genome shotgun (WGS) entry which is preliminary data.</text>
</comment>
<comment type="subunit">
    <text evidence="1">Homodimer.</text>
</comment>
<organism evidence="3 4">
    <name type="scientific">Fodinibius salsisoli</name>
    <dbReference type="NCBI Taxonomy" id="2820877"/>
    <lineage>
        <taxon>Bacteria</taxon>
        <taxon>Pseudomonadati</taxon>
        <taxon>Balneolota</taxon>
        <taxon>Balneolia</taxon>
        <taxon>Balneolales</taxon>
        <taxon>Balneolaceae</taxon>
        <taxon>Fodinibius</taxon>
    </lineage>
</organism>
<dbReference type="InterPro" id="IPR013097">
    <property type="entry name" value="Dabb"/>
</dbReference>